<evidence type="ECO:0000313" key="9">
    <source>
        <dbReference type="Proteomes" id="UP000663845"/>
    </source>
</evidence>
<feature type="transmembrane region" description="Helical" evidence="5">
    <location>
        <begin position="133"/>
        <end position="153"/>
    </location>
</feature>
<evidence type="ECO:0000259" key="6">
    <source>
        <dbReference type="PROSITE" id="PS50262"/>
    </source>
</evidence>
<comment type="subcellular location">
    <subcellularLocation>
        <location evidence="1">Membrane</location>
    </subcellularLocation>
</comment>
<accession>A0A814IM10</accession>
<proteinExistence type="predicted"/>
<keyword evidence="2 5" id="KW-0812">Transmembrane</keyword>
<evidence type="ECO:0000256" key="1">
    <source>
        <dbReference type="ARBA" id="ARBA00004370"/>
    </source>
</evidence>
<feature type="transmembrane region" description="Helical" evidence="5">
    <location>
        <begin position="46"/>
        <end position="69"/>
    </location>
</feature>
<dbReference type="AlphaFoldDB" id="A0A814IM10"/>
<evidence type="ECO:0000256" key="2">
    <source>
        <dbReference type="ARBA" id="ARBA00022692"/>
    </source>
</evidence>
<feature type="transmembrane region" description="Helical" evidence="5">
    <location>
        <begin position="89"/>
        <end position="112"/>
    </location>
</feature>
<sequence>MSLVYVGQQISIYVGFFFVMIGIVGNGINILVFLKTRTYRTTYCTFYFLVSSIVNIAFIITNITSRIVSSGFGIDVTHTLVLWCKARQYFVITFASITFTCSCLATIDQFFVTSQNAYLRNLSKMKRAHRITLIMIIIWCVHGIPCFIFYNISPVTKTCMSMNTFYAIYIIIHLLAVLSAIPVLIMIVFGYLTNRNIQLTQILALEQADRQLIRMTMFQVILVIFSLVPYGGSIAYNLITSGNIKDLNRVLIENFFTAIFNLFPYFYYTGSCYMFLISSSRFRRATKEQIFFWRRWNRVIPTSIR</sequence>
<dbReference type="Proteomes" id="UP000663845">
    <property type="component" value="Unassembled WGS sequence"/>
</dbReference>
<dbReference type="PROSITE" id="PS50262">
    <property type="entry name" value="G_PROTEIN_RECEP_F1_2"/>
    <property type="match status" value="1"/>
</dbReference>
<feature type="domain" description="G-protein coupled receptors family 1 profile" evidence="6">
    <location>
        <begin position="25"/>
        <end position="278"/>
    </location>
</feature>
<dbReference type="InterPro" id="IPR017452">
    <property type="entry name" value="GPCR_Rhodpsn_7TM"/>
</dbReference>
<gene>
    <name evidence="7" type="ORF">JYZ213_LOCUS17345</name>
    <name evidence="8" type="ORF">OXD698_LOCUS42188</name>
</gene>
<dbReference type="Gene3D" id="1.20.1070.10">
    <property type="entry name" value="Rhodopsin 7-helix transmembrane proteins"/>
    <property type="match status" value="1"/>
</dbReference>
<feature type="transmembrane region" description="Helical" evidence="5">
    <location>
        <begin position="255"/>
        <end position="277"/>
    </location>
</feature>
<comment type="caution">
    <text evidence="7">The sequence shown here is derived from an EMBL/GenBank/DDBJ whole genome shotgun (WGS) entry which is preliminary data.</text>
</comment>
<feature type="transmembrane region" description="Helical" evidence="5">
    <location>
        <begin position="212"/>
        <end position="235"/>
    </location>
</feature>
<evidence type="ECO:0000313" key="7">
    <source>
        <dbReference type="EMBL" id="CAF1026242.1"/>
    </source>
</evidence>
<dbReference type="GO" id="GO:0016020">
    <property type="term" value="C:membrane"/>
    <property type="evidence" value="ECO:0007669"/>
    <property type="project" value="UniProtKB-SubCell"/>
</dbReference>
<protein>
    <recommendedName>
        <fullName evidence="6">G-protein coupled receptors family 1 profile domain-containing protein</fullName>
    </recommendedName>
</protein>
<dbReference type="Proteomes" id="UP000663844">
    <property type="component" value="Unassembled WGS sequence"/>
</dbReference>
<name>A0A814IM10_9BILA</name>
<dbReference type="EMBL" id="CAJNOG010000162">
    <property type="protein sequence ID" value="CAF1026242.1"/>
    <property type="molecule type" value="Genomic_DNA"/>
</dbReference>
<feature type="transmembrane region" description="Helical" evidence="5">
    <location>
        <begin position="12"/>
        <end position="34"/>
    </location>
</feature>
<keyword evidence="4 5" id="KW-0472">Membrane</keyword>
<feature type="transmembrane region" description="Helical" evidence="5">
    <location>
        <begin position="165"/>
        <end position="192"/>
    </location>
</feature>
<dbReference type="SUPFAM" id="SSF81321">
    <property type="entry name" value="Family A G protein-coupled receptor-like"/>
    <property type="match status" value="1"/>
</dbReference>
<evidence type="ECO:0000256" key="5">
    <source>
        <dbReference type="SAM" id="Phobius"/>
    </source>
</evidence>
<evidence type="ECO:0000256" key="4">
    <source>
        <dbReference type="ARBA" id="ARBA00023136"/>
    </source>
</evidence>
<dbReference type="EMBL" id="CAJOAZ010010831">
    <property type="protein sequence ID" value="CAF4227056.1"/>
    <property type="molecule type" value="Genomic_DNA"/>
</dbReference>
<organism evidence="7 9">
    <name type="scientific">Adineta steineri</name>
    <dbReference type="NCBI Taxonomy" id="433720"/>
    <lineage>
        <taxon>Eukaryota</taxon>
        <taxon>Metazoa</taxon>
        <taxon>Spiralia</taxon>
        <taxon>Gnathifera</taxon>
        <taxon>Rotifera</taxon>
        <taxon>Eurotatoria</taxon>
        <taxon>Bdelloidea</taxon>
        <taxon>Adinetida</taxon>
        <taxon>Adinetidae</taxon>
        <taxon>Adineta</taxon>
    </lineage>
</organism>
<evidence type="ECO:0000256" key="3">
    <source>
        <dbReference type="ARBA" id="ARBA00022989"/>
    </source>
</evidence>
<reference evidence="7" key="1">
    <citation type="submission" date="2021-02" db="EMBL/GenBank/DDBJ databases">
        <authorList>
            <person name="Nowell W R."/>
        </authorList>
    </citation>
    <scope>NUCLEOTIDE SEQUENCE</scope>
</reference>
<keyword evidence="3 5" id="KW-1133">Transmembrane helix</keyword>
<evidence type="ECO:0000313" key="8">
    <source>
        <dbReference type="EMBL" id="CAF4227056.1"/>
    </source>
</evidence>